<dbReference type="GO" id="GO:0042597">
    <property type="term" value="C:periplasmic space"/>
    <property type="evidence" value="ECO:0007669"/>
    <property type="project" value="UniProtKB-SubCell"/>
</dbReference>
<evidence type="ECO:0000256" key="12">
    <source>
        <dbReference type="ARBA" id="ARBA00023016"/>
    </source>
</evidence>
<dbReference type="PANTHER" id="PTHR22939:SF130">
    <property type="entry name" value="PERIPLASMIC SERINE ENDOPROTEASE DEGP-LIKE-RELATED"/>
    <property type="match status" value="1"/>
</dbReference>
<dbReference type="Gene3D" id="2.40.10.120">
    <property type="match status" value="1"/>
</dbReference>
<protein>
    <recommendedName>
        <fullName evidence="5">Probable periplasmic serine endoprotease DegP-like</fullName>
        <ecNumber evidence="4">3.4.21.107</ecNumber>
    </recommendedName>
    <alternativeName>
        <fullName evidence="13">Protease Do</fullName>
    </alternativeName>
</protein>
<dbReference type="PROSITE" id="PS50106">
    <property type="entry name" value="PDZ"/>
    <property type="match status" value="2"/>
</dbReference>
<evidence type="ECO:0000313" key="17">
    <source>
        <dbReference type="EMBL" id="TLS68798.1"/>
    </source>
</evidence>
<evidence type="ECO:0000256" key="3">
    <source>
        <dbReference type="ARBA" id="ARBA00010541"/>
    </source>
</evidence>
<accession>A0A5R9GT98</accession>
<evidence type="ECO:0000256" key="6">
    <source>
        <dbReference type="ARBA" id="ARBA00022670"/>
    </source>
</evidence>
<evidence type="ECO:0000256" key="5">
    <source>
        <dbReference type="ARBA" id="ARBA00013958"/>
    </source>
</evidence>
<evidence type="ECO:0000256" key="10">
    <source>
        <dbReference type="ARBA" id="ARBA00022801"/>
    </source>
</evidence>
<dbReference type="EMBL" id="VBRY01000002">
    <property type="protein sequence ID" value="TLS68798.1"/>
    <property type="molecule type" value="Genomic_DNA"/>
</dbReference>
<dbReference type="InterPro" id="IPR001478">
    <property type="entry name" value="PDZ"/>
</dbReference>
<keyword evidence="18" id="KW-1185">Reference proteome</keyword>
<keyword evidence="11" id="KW-0720">Serine protease</keyword>
<evidence type="ECO:0000256" key="15">
    <source>
        <dbReference type="PIRSR" id="PIRSR611782-2"/>
    </source>
</evidence>
<comment type="similarity">
    <text evidence="3">Belongs to the peptidase S1C family.</text>
</comment>
<feature type="binding site" evidence="15">
    <location>
        <position position="88"/>
    </location>
    <ligand>
        <name>substrate</name>
    </ligand>
</feature>
<dbReference type="SUPFAM" id="SSF50156">
    <property type="entry name" value="PDZ domain-like"/>
    <property type="match status" value="2"/>
</dbReference>
<dbReference type="EC" id="3.4.21.107" evidence="4"/>
<evidence type="ECO:0000259" key="16">
    <source>
        <dbReference type="PROSITE" id="PS50106"/>
    </source>
</evidence>
<feature type="binding site" evidence="15">
    <location>
        <position position="118"/>
    </location>
    <ligand>
        <name>substrate</name>
    </ligand>
</feature>
<comment type="catalytic activity">
    <reaction evidence="1">
        <text>Acts on substrates that are at least partially unfolded. The cleavage site P1 residue is normally between a pair of hydrophobic residues, such as Val-|-Val.</text>
        <dbReference type="EC" id="3.4.21.107"/>
    </reaction>
</comment>
<dbReference type="PANTHER" id="PTHR22939">
    <property type="entry name" value="SERINE PROTEASE FAMILY S1C HTRA-RELATED"/>
    <property type="match status" value="1"/>
</dbReference>
<dbReference type="InterPro" id="IPR011782">
    <property type="entry name" value="Pept_S1C_Do"/>
</dbReference>
<evidence type="ECO:0000256" key="14">
    <source>
        <dbReference type="PIRSR" id="PIRSR611782-1"/>
    </source>
</evidence>
<feature type="domain" description="PDZ" evidence="16">
    <location>
        <begin position="224"/>
        <end position="326"/>
    </location>
</feature>
<dbReference type="InterPro" id="IPR036034">
    <property type="entry name" value="PDZ_sf"/>
</dbReference>
<dbReference type="GO" id="GO:0006508">
    <property type="term" value="P:proteolysis"/>
    <property type="evidence" value="ECO:0007669"/>
    <property type="project" value="UniProtKB-KW"/>
</dbReference>
<feature type="domain" description="PDZ" evidence="16">
    <location>
        <begin position="342"/>
        <end position="432"/>
    </location>
</feature>
<feature type="active site" description="Charge relay system" evidence="14">
    <location>
        <position position="88"/>
    </location>
</feature>
<dbReference type="OrthoDB" id="5288180at2"/>
<evidence type="ECO:0000256" key="1">
    <source>
        <dbReference type="ARBA" id="ARBA00001772"/>
    </source>
</evidence>
<dbReference type="InterPro" id="IPR001940">
    <property type="entry name" value="Peptidase_S1C"/>
</dbReference>
<dbReference type="PRINTS" id="PR00834">
    <property type="entry name" value="PROTEASES2C"/>
</dbReference>
<evidence type="ECO:0000313" key="18">
    <source>
        <dbReference type="Proteomes" id="UP000306585"/>
    </source>
</evidence>
<evidence type="ECO:0000256" key="7">
    <source>
        <dbReference type="ARBA" id="ARBA00022729"/>
    </source>
</evidence>
<keyword evidence="7" id="KW-0732">Signal</keyword>
<keyword evidence="8" id="KW-0677">Repeat</keyword>
<dbReference type="Proteomes" id="UP000306585">
    <property type="component" value="Unassembled WGS sequence"/>
</dbReference>
<dbReference type="InterPro" id="IPR009003">
    <property type="entry name" value="Peptidase_S1_PA"/>
</dbReference>
<evidence type="ECO:0000256" key="13">
    <source>
        <dbReference type="ARBA" id="ARBA00032850"/>
    </source>
</evidence>
<dbReference type="FunFam" id="2.40.10.120:FF:000007">
    <property type="entry name" value="Periplasmic serine endoprotease DegP-like"/>
    <property type="match status" value="1"/>
</dbReference>
<comment type="caution">
    <text evidence="17">The sequence shown here is derived from an EMBL/GenBank/DDBJ whole genome shotgun (WGS) entry which is preliminary data.</text>
</comment>
<evidence type="ECO:0000256" key="8">
    <source>
        <dbReference type="ARBA" id="ARBA00022737"/>
    </source>
</evidence>
<feature type="binding site" evidence="15">
    <location>
        <begin position="189"/>
        <end position="191"/>
    </location>
    <ligand>
        <name>substrate</name>
    </ligand>
</feature>
<feature type="active site" description="Charge relay system" evidence="14">
    <location>
        <position position="118"/>
    </location>
</feature>
<keyword evidence="12" id="KW-0346">Stress response</keyword>
<keyword evidence="9" id="KW-0574">Periplasm</keyword>
<dbReference type="NCBIfam" id="TIGR02037">
    <property type="entry name" value="degP_htrA_DO"/>
    <property type="match status" value="1"/>
</dbReference>
<dbReference type="GO" id="GO:0004252">
    <property type="term" value="F:serine-type endopeptidase activity"/>
    <property type="evidence" value="ECO:0007669"/>
    <property type="project" value="InterPro"/>
</dbReference>
<dbReference type="Pfam" id="PF13180">
    <property type="entry name" value="PDZ_2"/>
    <property type="match status" value="2"/>
</dbReference>
<dbReference type="CDD" id="cd10839">
    <property type="entry name" value="cpPDZ1_DegP-like"/>
    <property type="match status" value="1"/>
</dbReference>
<dbReference type="SMART" id="SM00228">
    <property type="entry name" value="PDZ"/>
    <property type="match status" value="2"/>
</dbReference>
<dbReference type="Pfam" id="PF13365">
    <property type="entry name" value="Trypsin_2"/>
    <property type="match status" value="1"/>
</dbReference>
<evidence type="ECO:0000256" key="2">
    <source>
        <dbReference type="ARBA" id="ARBA00004418"/>
    </source>
</evidence>
<dbReference type="AlphaFoldDB" id="A0A5R9GT98"/>
<dbReference type="SUPFAM" id="SSF50494">
    <property type="entry name" value="Trypsin-like serine proteases"/>
    <property type="match status" value="1"/>
</dbReference>
<gene>
    <name evidence="17" type="ORF">FEF65_02945</name>
</gene>
<reference evidence="17 18" key="1">
    <citation type="journal article" date="2019" name="Appl. Environ. Microbiol.">
        <title>Environmental Evidence and Genomic Insight of Iron-oxidizing Bacteria Preference Towards More Corrosion Resistant Stainless Steel at Higher Salinities.</title>
        <authorList>
            <person name="Garrison C.E."/>
            <person name="Price K.A."/>
            <person name="Field E.K."/>
        </authorList>
    </citation>
    <scope>NUCLEOTIDE SEQUENCE [LARGE SCALE GENOMIC DNA]</scope>
    <source>
        <strain evidence="17 18">P3</strain>
    </source>
</reference>
<keyword evidence="10" id="KW-0378">Hydrolase</keyword>
<evidence type="ECO:0000256" key="11">
    <source>
        <dbReference type="ARBA" id="ARBA00022825"/>
    </source>
</evidence>
<evidence type="ECO:0000256" key="9">
    <source>
        <dbReference type="ARBA" id="ARBA00022764"/>
    </source>
</evidence>
<feature type="active site" description="Charge relay system" evidence="14">
    <location>
        <position position="191"/>
    </location>
</feature>
<dbReference type="FunFam" id="2.40.10.10:FF:000001">
    <property type="entry name" value="Periplasmic serine protease DegS"/>
    <property type="match status" value="1"/>
</dbReference>
<evidence type="ECO:0000256" key="4">
    <source>
        <dbReference type="ARBA" id="ARBA00013035"/>
    </source>
</evidence>
<comment type="subcellular location">
    <subcellularLocation>
        <location evidence="2">Periplasm</location>
    </subcellularLocation>
</comment>
<dbReference type="Gene3D" id="2.30.42.10">
    <property type="match status" value="2"/>
</dbReference>
<organism evidence="17 18">
    <name type="scientific">Mariprofundus erugo</name>
    <dbReference type="NCBI Taxonomy" id="2528639"/>
    <lineage>
        <taxon>Bacteria</taxon>
        <taxon>Pseudomonadati</taxon>
        <taxon>Pseudomonadota</taxon>
        <taxon>Candidatius Mariprofundia</taxon>
        <taxon>Mariprofundales</taxon>
        <taxon>Mariprofundaceae</taxon>
        <taxon>Mariprofundus</taxon>
    </lineage>
</organism>
<keyword evidence="6 17" id="KW-0645">Protease</keyword>
<name>A0A5R9GT98_9PROT</name>
<proteinExistence type="inferred from homology"/>
<sequence length="455" mass="48010">MWISPAHAMPDSFADLAAAQADSVVNISTTKIVRNTQGMPPGFGGFPQGSPFDDFFHDFFRNMPPQEQHALGTGFIISGDGYIVTNNHVVDAADEVIVKMRDGSEHEAKVIGTDSKLDVALLKIAAKNLKAVTIGDSSQLRVGDWVVAIGNPFGLEQTVTAGIVSAKGRVIGSGPYDDFIQTDAAINPGNSGGPLFNVRGEVVGINTAIYSRSGGNNGIGFAIPINLARSAVDELRDKGHVTRARLGVHISDVDKETAQALGLKNRDGALVPQVESGSAADKAGIRAGDVIVSIDGVAIKKAHELPIRVANHTPGDKVKIGIIRDGKEKTVTVAVEEMPDDKVASASEGHGKQANKVRLGLVVQDLTPEIAGQLQARVKHGAVVQQVQPGMPAARAGINRGDVIYRINGEDVKDVASFMSMISHFEPEAVLRVMLDRGGDQVFALIKLPKAAGQE</sequence>